<keyword evidence="1" id="KW-0378">Hydrolase</keyword>
<dbReference type="GO" id="GO:0016787">
    <property type="term" value="F:hydrolase activity"/>
    <property type="evidence" value="ECO:0007669"/>
    <property type="project" value="UniProtKB-KW"/>
</dbReference>
<dbReference type="Pfam" id="PF07910">
    <property type="entry name" value="Peptidase_C78"/>
    <property type="match status" value="1"/>
</dbReference>
<protein>
    <recommendedName>
        <fullName evidence="3">UFSP1/2/DUB catalytic domain-containing protein</fullName>
    </recommendedName>
</protein>
<gene>
    <name evidence="4" type="ORF">G6011_01045</name>
</gene>
<evidence type="ECO:0000313" key="4">
    <source>
        <dbReference type="EMBL" id="KAG9195924.1"/>
    </source>
</evidence>
<feature type="domain" description="UFSP1/2/DUB catalytic" evidence="3">
    <location>
        <begin position="279"/>
        <end position="499"/>
    </location>
</feature>
<dbReference type="Proteomes" id="UP001199106">
    <property type="component" value="Unassembled WGS sequence"/>
</dbReference>
<feature type="region of interest" description="Disordered" evidence="2">
    <location>
        <begin position="113"/>
        <end position="189"/>
    </location>
</feature>
<feature type="compositionally biased region" description="Basic and acidic residues" evidence="2">
    <location>
        <begin position="154"/>
        <end position="163"/>
    </location>
</feature>
<feature type="compositionally biased region" description="Acidic residues" evidence="2">
    <location>
        <begin position="65"/>
        <end position="76"/>
    </location>
</feature>
<evidence type="ECO:0000256" key="2">
    <source>
        <dbReference type="SAM" id="MobiDB-lite"/>
    </source>
</evidence>
<feature type="compositionally biased region" description="Polar residues" evidence="2">
    <location>
        <begin position="751"/>
        <end position="760"/>
    </location>
</feature>
<evidence type="ECO:0000313" key="5">
    <source>
        <dbReference type="Proteomes" id="UP001199106"/>
    </source>
</evidence>
<feature type="compositionally biased region" description="Polar residues" evidence="2">
    <location>
        <begin position="121"/>
        <end position="152"/>
    </location>
</feature>
<evidence type="ECO:0000259" key="3">
    <source>
        <dbReference type="Pfam" id="PF07910"/>
    </source>
</evidence>
<reference evidence="4" key="1">
    <citation type="submission" date="2021-07" db="EMBL/GenBank/DDBJ databases">
        <title>Genome Resource of American Ginseng Black Spot Pathogen Alternaria panax.</title>
        <authorList>
            <person name="Qiu C."/>
            <person name="Wang W."/>
            <person name="Liu Z."/>
        </authorList>
    </citation>
    <scope>NUCLEOTIDE SEQUENCE</scope>
    <source>
        <strain evidence="4">BNCC115425</strain>
    </source>
</reference>
<dbReference type="EMBL" id="JAANER010000001">
    <property type="protein sequence ID" value="KAG9195924.1"/>
    <property type="molecule type" value="Genomic_DNA"/>
</dbReference>
<proteinExistence type="predicted"/>
<feature type="compositionally biased region" description="Basic residues" evidence="2">
    <location>
        <begin position="164"/>
        <end position="174"/>
    </location>
</feature>
<accession>A0AAD4NVL1</accession>
<evidence type="ECO:0000256" key="1">
    <source>
        <dbReference type="ARBA" id="ARBA00022801"/>
    </source>
</evidence>
<sequence length="993" mass="109486">MAGKMELLDCPMCDFTVLPKDDYMLQLHFEQVHTENSPFVIEDDPEPLPPSLVPTPSSTQHDTEDTPSSDDSDEEESAVKCPDPDCGELVPLSDFNDHIEYHNAETLSFDETTGKYHSHHSSATMQGSTSSRRSHASQAKTTTSGRSFSTDLSDALKKTEPHGRKSKKHTHRQRRDTDGSEKSTIGRSILGFNPFAKADRTVKPPIKSARLGKSELGPYAWENRMPTWLHAQLEAGPKITAVNRIGRDGRLIKHDQVQNETPGIIPILAQLSALDRTVKEAYYCHPSTLHVGKTPSEGGFCGYRNIQMLLSYIQGAKAQGYEEFPGRLPTVLKMQDHIEEAWDKGINQIGRVQTGGIRDTRKYIGTPEAQAFFLNSEINCAVEQFSDNKDRNMTAHELLLAAMERYFSRAAVSDASNVYKTLLPPIYLQQPGHSISVIGFERHLDGSCNLVVFDPMYHTSPAMHKLLGRKNIRTARPEVLHAYRRGVRKLRKYAAYEILMLTAIPPLFPAWDVLRQFPDCRFVYAFFRARTLGYDVYPEDHFLQNFPWQLYGGLWSCDDARFARAEPMNALTALALRRITSEGSSSYSSSNNPTSPTSFFADSCFQHMPAEVHDRLPSWVGSLDGSSNGFASPLQYTGSRPVYNMGALSAALPQPKAMKPHLSLLTEVGRRYPGFPTPLSPTLTAREIYPSPASDAGSTAITPRILSSAVRAVRPLSNDGSDMSGPSRHCNMHGYGLIDDVLAKPETRNGCRTPSGTSQGIRGLATPPTSPLRCISPRTAMLKKMAGKQGLLEVLPRSIRDPGPRLEFHSSARNANEYPASPPSSICSFSSASHYSPASPSFAIANGVESEATSPIDPSGTMLFYTSNRSVDSGLLGVRPLSEPQVAEYRFWRPCGRRMCGFGCGGATMGEAAAAKRLFREAEEVGPVVENEIEDNGEVERDVDYEYGLDGTSDGGCDNDGGKLSTSTWAGRRLVMDWNQFLSGCEREGIARF</sequence>
<comment type="caution">
    <text evidence="4">The sequence shown here is derived from an EMBL/GenBank/DDBJ whole genome shotgun (WGS) entry which is preliminary data.</text>
</comment>
<dbReference type="Gene3D" id="3.90.70.130">
    <property type="match status" value="1"/>
</dbReference>
<feature type="region of interest" description="Disordered" evidence="2">
    <location>
        <begin position="751"/>
        <end position="773"/>
    </location>
</feature>
<dbReference type="InterPro" id="IPR012462">
    <property type="entry name" value="UFSP1/2_DUB_cat"/>
</dbReference>
<feature type="region of interest" description="Disordered" evidence="2">
    <location>
        <begin position="39"/>
        <end position="86"/>
    </location>
</feature>
<keyword evidence="5" id="KW-1185">Reference proteome</keyword>
<organism evidence="4 5">
    <name type="scientific">Alternaria panax</name>
    <dbReference type="NCBI Taxonomy" id="48097"/>
    <lineage>
        <taxon>Eukaryota</taxon>
        <taxon>Fungi</taxon>
        <taxon>Dikarya</taxon>
        <taxon>Ascomycota</taxon>
        <taxon>Pezizomycotina</taxon>
        <taxon>Dothideomycetes</taxon>
        <taxon>Pleosporomycetidae</taxon>
        <taxon>Pleosporales</taxon>
        <taxon>Pleosporineae</taxon>
        <taxon>Pleosporaceae</taxon>
        <taxon>Alternaria</taxon>
        <taxon>Alternaria sect. Panax</taxon>
    </lineage>
</organism>
<name>A0AAD4NVL1_9PLEO</name>
<dbReference type="AlphaFoldDB" id="A0AAD4NVL1"/>